<proteinExistence type="predicted"/>
<dbReference type="Proteomes" id="UP000672657">
    <property type="component" value="Unassembled WGS sequence"/>
</dbReference>
<evidence type="ECO:0000313" key="5">
    <source>
        <dbReference type="Proteomes" id="UP000672657"/>
    </source>
</evidence>
<dbReference type="Gene3D" id="1.10.357.10">
    <property type="entry name" value="Tetracycline Repressor, domain 2"/>
    <property type="match status" value="1"/>
</dbReference>
<sequence>MQGAVLSCGTNRFPIPADMDQATTTQAAKPRRTQHERRAEAERRVLDAALELVVEKGVVRMTLGEVGERAGYSRGLPAHHYGSKEGLLKALIVDIVDEFREARLAANMQPGLDSVLGTMRMYLDRSGNRDRGLLAMHVLFSDVFVSGGELATALEAFTDSTLTHFRKEIRTGIRRGEIREDVDAAAQAAMMLGMLRGVSAQFYLGAPSKNWKRTRDVALHAVERELRPHDYGQGSGSQA</sequence>
<keyword evidence="1 2" id="KW-0238">DNA-binding</keyword>
<dbReference type="PRINTS" id="PR00455">
    <property type="entry name" value="HTHTETR"/>
</dbReference>
<dbReference type="PROSITE" id="PS50977">
    <property type="entry name" value="HTH_TETR_2"/>
    <property type="match status" value="1"/>
</dbReference>
<evidence type="ECO:0000259" key="3">
    <source>
        <dbReference type="PROSITE" id="PS50977"/>
    </source>
</evidence>
<dbReference type="EMBL" id="CAJPVI010000022">
    <property type="protein sequence ID" value="CAG2150246.1"/>
    <property type="molecule type" value="Genomic_DNA"/>
</dbReference>
<dbReference type="PANTHER" id="PTHR30055">
    <property type="entry name" value="HTH-TYPE TRANSCRIPTIONAL REGULATOR RUTR"/>
    <property type="match status" value="1"/>
</dbReference>
<accession>A0ABM8TJP5</accession>
<evidence type="ECO:0000256" key="1">
    <source>
        <dbReference type="ARBA" id="ARBA00023125"/>
    </source>
</evidence>
<keyword evidence="5" id="KW-1185">Reference proteome</keyword>
<feature type="domain" description="HTH tetR-type" evidence="3">
    <location>
        <begin position="39"/>
        <end position="99"/>
    </location>
</feature>
<dbReference type="SUPFAM" id="SSF48498">
    <property type="entry name" value="Tetracyclin repressor-like, C-terminal domain"/>
    <property type="match status" value="1"/>
</dbReference>
<name>A0ABM8TJP5_9BURK</name>
<protein>
    <submittedName>
        <fullName evidence="4">HTH-type transcriptional regulator BetI</fullName>
    </submittedName>
</protein>
<dbReference type="RefSeq" id="WP_211954712.1">
    <property type="nucleotide sequence ID" value="NZ_CAJPVI010000022.1"/>
</dbReference>
<dbReference type="Pfam" id="PF00440">
    <property type="entry name" value="TetR_N"/>
    <property type="match status" value="1"/>
</dbReference>
<dbReference type="InterPro" id="IPR009057">
    <property type="entry name" value="Homeodomain-like_sf"/>
</dbReference>
<dbReference type="SUPFAM" id="SSF46689">
    <property type="entry name" value="Homeodomain-like"/>
    <property type="match status" value="1"/>
</dbReference>
<feature type="DNA-binding region" description="H-T-H motif" evidence="2">
    <location>
        <begin position="62"/>
        <end position="81"/>
    </location>
</feature>
<comment type="caution">
    <text evidence="4">The sequence shown here is derived from an EMBL/GenBank/DDBJ whole genome shotgun (WGS) entry which is preliminary data.</text>
</comment>
<organism evidence="4 5">
    <name type="scientific">Cupriavidus numazuensis</name>
    <dbReference type="NCBI Taxonomy" id="221992"/>
    <lineage>
        <taxon>Bacteria</taxon>
        <taxon>Pseudomonadati</taxon>
        <taxon>Pseudomonadota</taxon>
        <taxon>Betaproteobacteria</taxon>
        <taxon>Burkholderiales</taxon>
        <taxon>Burkholderiaceae</taxon>
        <taxon>Cupriavidus</taxon>
    </lineage>
</organism>
<gene>
    <name evidence="4" type="primary">betI_4</name>
    <name evidence="4" type="ORF">LMG26411_03695</name>
</gene>
<evidence type="ECO:0000313" key="4">
    <source>
        <dbReference type="EMBL" id="CAG2150246.1"/>
    </source>
</evidence>
<dbReference type="InterPro" id="IPR050109">
    <property type="entry name" value="HTH-type_TetR-like_transc_reg"/>
</dbReference>
<reference evidence="4 5" key="1">
    <citation type="submission" date="2021-03" db="EMBL/GenBank/DDBJ databases">
        <authorList>
            <person name="Peeters C."/>
        </authorList>
    </citation>
    <scope>NUCLEOTIDE SEQUENCE [LARGE SCALE GENOMIC DNA]</scope>
    <source>
        <strain evidence="4 5">LMG 26411</strain>
    </source>
</reference>
<dbReference type="PANTHER" id="PTHR30055:SF223">
    <property type="entry name" value="HTH-TYPE TRANSCRIPTIONAL REGULATOR UIDR"/>
    <property type="match status" value="1"/>
</dbReference>
<evidence type="ECO:0000256" key="2">
    <source>
        <dbReference type="PROSITE-ProRule" id="PRU00335"/>
    </source>
</evidence>
<dbReference type="InterPro" id="IPR001647">
    <property type="entry name" value="HTH_TetR"/>
</dbReference>
<dbReference type="InterPro" id="IPR036271">
    <property type="entry name" value="Tet_transcr_reg_TetR-rel_C_sf"/>
</dbReference>